<gene>
    <name evidence="2" type="ORF">OB960_07030</name>
</gene>
<feature type="region of interest" description="Disordered" evidence="1">
    <location>
        <begin position="20"/>
        <end position="39"/>
    </location>
</feature>
<reference evidence="2" key="1">
    <citation type="submission" date="2022-09" db="EMBL/GenBank/DDBJ databases">
        <title>Enrichment on poylsaccharides allowed isolation of novel metabolic and taxonomic groups of Haloarchaea.</title>
        <authorList>
            <person name="Sorokin D.Y."/>
            <person name="Elcheninov A.G."/>
            <person name="Khizhniak T.V."/>
            <person name="Kolganova T.V."/>
            <person name="Kublanov I.V."/>
        </authorList>
    </citation>
    <scope>NUCLEOTIDE SEQUENCE</scope>
    <source>
        <strain evidence="2">AArc-xg1-1</strain>
    </source>
</reference>
<dbReference type="EMBL" id="JAOPKA010000003">
    <property type="protein sequence ID" value="MCU4741150.1"/>
    <property type="molecule type" value="Genomic_DNA"/>
</dbReference>
<name>A0AAP2YXI8_9EURY</name>
<sequence>MRYIHDGELRNRTIDPPTVFVFDEPNASGRGRTDTAAHFGRELSKLRKTEKPKPLCLGHEPDQWRWSE</sequence>
<dbReference type="RefSeq" id="WP_338002980.1">
    <property type="nucleotide sequence ID" value="NZ_JAOPKA010000003.1"/>
</dbReference>
<accession>A0AAP2YXI8</accession>
<evidence type="ECO:0000256" key="1">
    <source>
        <dbReference type="SAM" id="MobiDB-lite"/>
    </source>
</evidence>
<organism evidence="2 3">
    <name type="scientific">Natronoglomus mannanivorans</name>
    <dbReference type="NCBI Taxonomy" id="2979990"/>
    <lineage>
        <taxon>Archaea</taxon>
        <taxon>Methanobacteriati</taxon>
        <taxon>Methanobacteriota</taxon>
        <taxon>Stenosarchaea group</taxon>
        <taxon>Halobacteria</taxon>
        <taxon>Halobacteriales</taxon>
        <taxon>Natrialbaceae</taxon>
        <taxon>Natronoglomus</taxon>
    </lineage>
</organism>
<protein>
    <submittedName>
        <fullName evidence="2">Uncharacterized protein</fullName>
    </submittedName>
</protein>
<comment type="caution">
    <text evidence="2">The sequence shown here is derived from an EMBL/GenBank/DDBJ whole genome shotgun (WGS) entry which is preliminary data.</text>
</comment>
<dbReference type="AlphaFoldDB" id="A0AAP2YXI8"/>
<evidence type="ECO:0000313" key="2">
    <source>
        <dbReference type="EMBL" id="MCU4741150.1"/>
    </source>
</evidence>
<evidence type="ECO:0000313" key="3">
    <source>
        <dbReference type="Proteomes" id="UP001321018"/>
    </source>
</evidence>
<dbReference type="Proteomes" id="UP001321018">
    <property type="component" value="Unassembled WGS sequence"/>
</dbReference>
<proteinExistence type="predicted"/>